<dbReference type="InterPro" id="IPR028978">
    <property type="entry name" value="Chorismate_lyase_/UTRA_dom_sf"/>
</dbReference>
<dbReference type="InterPro" id="IPR011663">
    <property type="entry name" value="UTRA"/>
</dbReference>
<dbReference type="GO" id="GO:0045892">
    <property type="term" value="P:negative regulation of DNA-templated transcription"/>
    <property type="evidence" value="ECO:0007669"/>
    <property type="project" value="TreeGrafter"/>
</dbReference>
<evidence type="ECO:0000256" key="2">
    <source>
        <dbReference type="ARBA" id="ARBA00023125"/>
    </source>
</evidence>
<dbReference type="PANTHER" id="PTHR44846">
    <property type="entry name" value="MANNOSYL-D-GLYCERATE TRANSPORT/METABOLISM SYSTEM REPRESSOR MNGR-RELATED"/>
    <property type="match status" value="1"/>
</dbReference>
<dbReference type="PRINTS" id="PR00035">
    <property type="entry name" value="HTHGNTR"/>
</dbReference>
<dbReference type="SUPFAM" id="SSF64288">
    <property type="entry name" value="Chorismate lyase-like"/>
    <property type="match status" value="1"/>
</dbReference>
<dbReference type="SMART" id="SM00345">
    <property type="entry name" value="HTH_GNTR"/>
    <property type="match status" value="1"/>
</dbReference>
<dbReference type="SMART" id="SM00866">
    <property type="entry name" value="UTRA"/>
    <property type="match status" value="1"/>
</dbReference>
<evidence type="ECO:0000259" key="4">
    <source>
        <dbReference type="PROSITE" id="PS50949"/>
    </source>
</evidence>
<dbReference type="GO" id="GO:0003677">
    <property type="term" value="F:DNA binding"/>
    <property type="evidence" value="ECO:0007669"/>
    <property type="project" value="UniProtKB-KW"/>
</dbReference>
<keyword evidence="1" id="KW-0805">Transcription regulation</keyword>
<dbReference type="Proteomes" id="UP000185557">
    <property type="component" value="Unassembled WGS sequence"/>
</dbReference>
<dbReference type="Pfam" id="PF00392">
    <property type="entry name" value="GntR"/>
    <property type="match status" value="1"/>
</dbReference>
<dbReference type="AlphaFoldDB" id="A0A1U7JAE9"/>
<sequence length="239" mass="26394">MATPLHVSISEKLRHQIEAGEYQSGDRLPSEHQLMETFSVSRITARQAVANLVSQGLAIAYRGKGVFVTPQKKVTYSLSTPLVFLEQDMARQGIAFSFENLVFETVPAPADVATELGIVKKTGVYLQKKLLRMDGAAGAVDVSYLSTELGEPFVPLFKRQMTFPTLAENGIPVERLDGVIECTHADYDLSSYLEVPLGHALMVYRYTAYTQNQQPVLHGSTISRADRFCYSLSTPAKTD</sequence>
<dbReference type="CDD" id="cd07377">
    <property type="entry name" value="WHTH_GntR"/>
    <property type="match status" value="1"/>
</dbReference>
<evidence type="ECO:0000256" key="1">
    <source>
        <dbReference type="ARBA" id="ARBA00023015"/>
    </source>
</evidence>
<keyword evidence="6" id="KW-1185">Reference proteome</keyword>
<accession>A0A1U7JAE9</accession>
<keyword evidence="2" id="KW-0238">DNA-binding</keyword>
<dbReference type="OrthoDB" id="457376at2"/>
<dbReference type="InterPro" id="IPR050679">
    <property type="entry name" value="Bact_HTH_transcr_reg"/>
</dbReference>
<proteinExistence type="predicted"/>
<dbReference type="EMBL" id="MRCG01000001">
    <property type="protein sequence ID" value="OKH50723.1"/>
    <property type="molecule type" value="Genomic_DNA"/>
</dbReference>
<dbReference type="STRING" id="549789.NIES30_01105"/>
<keyword evidence="3" id="KW-0804">Transcription</keyword>
<comment type="caution">
    <text evidence="5">The sequence shown here is derived from an EMBL/GenBank/DDBJ whole genome shotgun (WGS) entry which is preliminary data.</text>
</comment>
<evidence type="ECO:0000313" key="6">
    <source>
        <dbReference type="Proteomes" id="UP000185557"/>
    </source>
</evidence>
<dbReference type="InterPro" id="IPR000524">
    <property type="entry name" value="Tscrpt_reg_HTH_GntR"/>
</dbReference>
<dbReference type="Gene3D" id="1.10.10.10">
    <property type="entry name" value="Winged helix-like DNA-binding domain superfamily/Winged helix DNA-binding domain"/>
    <property type="match status" value="1"/>
</dbReference>
<dbReference type="InterPro" id="IPR036388">
    <property type="entry name" value="WH-like_DNA-bd_sf"/>
</dbReference>
<dbReference type="RefSeq" id="WP_073606538.1">
    <property type="nucleotide sequence ID" value="NZ_MRCG01000001.1"/>
</dbReference>
<dbReference type="SUPFAM" id="SSF46785">
    <property type="entry name" value="Winged helix' DNA-binding domain"/>
    <property type="match status" value="1"/>
</dbReference>
<dbReference type="Pfam" id="PF07702">
    <property type="entry name" value="UTRA"/>
    <property type="match status" value="1"/>
</dbReference>
<organism evidence="5 6">
    <name type="scientific">Phormidium tenue NIES-30</name>
    <dbReference type="NCBI Taxonomy" id="549789"/>
    <lineage>
        <taxon>Bacteria</taxon>
        <taxon>Bacillati</taxon>
        <taxon>Cyanobacteriota</taxon>
        <taxon>Cyanophyceae</taxon>
        <taxon>Oscillatoriophycideae</taxon>
        <taxon>Oscillatoriales</taxon>
        <taxon>Oscillatoriaceae</taxon>
        <taxon>Phormidium</taxon>
    </lineage>
</organism>
<feature type="domain" description="HTH gntR-type" evidence="4">
    <location>
        <begin position="3"/>
        <end position="71"/>
    </location>
</feature>
<dbReference type="PROSITE" id="PS50949">
    <property type="entry name" value="HTH_GNTR"/>
    <property type="match status" value="1"/>
</dbReference>
<dbReference type="PANTHER" id="PTHR44846:SF1">
    <property type="entry name" value="MANNOSYL-D-GLYCERATE TRANSPORT_METABOLISM SYSTEM REPRESSOR MNGR-RELATED"/>
    <property type="match status" value="1"/>
</dbReference>
<protein>
    <submittedName>
        <fullName evidence="5">Transcriptional regulator</fullName>
    </submittedName>
</protein>
<name>A0A1U7JAE9_9CYAN</name>
<dbReference type="Gene3D" id="3.40.1410.10">
    <property type="entry name" value="Chorismate lyase-like"/>
    <property type="match status" value="1"/>
</dbReference>
<dbReference type="InterPro" id="IPR036390">
    <property type="entry name" value="WH_DNA-bd_sf"/>
</dbReference>
<gene>
    <name evidence="5" type="ORF">NIES30_01105</name>
</gene>
<evidence type="ECO:0000313" key="5">
    <source>
        <dbReference type="EMBL" id="OKH50723.1"/>
    </source>
</evidence>
<reference evidence="5 6" key="1">
    <citation type="submission" date="2016-11" db="EMBL/GenBank/DDBJ databases">
        <title>Draft Genome Sequences of Nine Cyanobacterial Strains from Diverse Habitats.</title>
        <authorList>
            <person name="Zhu T."/>
            <person name="Hou S."/>
            <person name="Lu X."/>
            <person name="Hess W.R."/>
        </authorList>
    </citation>
    <scope>NUCLEOTIDE SEQUENCE [LARGE SCALE GENOMIC DNA]</scope>
    <source>
        <strain evidence="5 6">NIES-30</strain>
    </source>
</reference>
<dbReference type="GO" id="GO:0003700">
    <property type="term" value="F:DNA-binding transcription factor activity"/>
    <property type="evidence" value="ECO:0007669"/>
    <property type="project" value="InterPro"/>
</dbReference>
<evidence type="ECO:0000256" key="3">
    <source>
        <dbReference type="ARBA" id="ARBA00023163"/>
    </source>
</evidence>